<dbReference type="GO" id="GO:0045116">
    <property type="term" value="P:protein neddylation"/>
    <property type="evidence" value="ECO:0007669"/>
    <property type="project" value="TreeGrafter"/>
</dbReference>
<evidence type="ECO:0000256" key="1">
    <source>
        <dbReference type="ARBA" id="ARBA00022786"/>
    </source>
</evidence>
<dbReference type="InterPro" id="IPR014764">
    <property type="entry name" value="DCN-prot"/>
</dbReference>
<dbReference type="SUPFAM" id="SSF46934">
    <property type="entry name" value="UBA-like"/>
    <property type="match status" value="1"/>
</dbReference>
<dbReference type="InParanoid" id="A0A151ZSA2"/>
<name>A0A151ZSA2_TIELA</name>
<keyword evidence="1" id="KW-0833">Ubl conjugation pathway</keyword>
<reference evidence="4 5" key="1">
    <citation type="submission" date="2015-12" db="EMBL/GenBank/DDBJ databases">
        <title>Dictyostelia acquired genes for synthesis and detection of signals that induce cell-type specialization by lateral gene transfer from prokaryotes.</title>
        <authorList>
            <person name="Gloeckner G."/>
            <person name="Schaap P."/>
        </authorList>
    </citation>
    <scope>NUCLEOTIDE SEQUENCE [LARGE SCALE GENOMIC DNA]</scope>
    <source>
        <strain evidence="4 5">TK</strain>
    </source>
</reference>
<dbReference type="InterPro" id="IPR005176">
    <property type="entry name" value="PONY_dom"/>
</dbReference>
<evidence type="ECO:0000313" key="5">
    <source>
        <dbReference type="Proteomes" id="UP000076078"/>
    </source>
</evidence>
<dbReference type="GO" id="GO:0000151">
    <property type="term" value="C:ubiquitin ligase complex"/>
    <property type="evidence" value="ECO:0007669"/>
    <property type="project" value="TreeGrafter"/>
</dbReference>
<accession>A0A151ZSA2</accession>
<dbReference type="Pfam" id="PF03556">
    <property type="entry name" value="Cullin_binding"/>
    <property type="match status" value="1"/>
</dbReference>
<protein>
    <recommendedName>
        <fullName evidence="2">Defective in cullin neddylation protein</fullName>
    </recommendedName>
</protein>
<dbReference type="Pfam" id="PF14555">
    <property type="entry name" value="UBA_4"/>
    <property type="match status" value="1"/>
</dbReference>
<sequence length="243" mass="28576">MNRLTADQKKKCQDFLNFTESTEAKAIQYLKDSNWNLETACDRYFNDPNNIPESKVSQGKIVDLFNTYKDTNEEKIQENLERFCKDLGVQGELLEFGLLWKFKVKVMGEITKEEFINACNQLKVDGLAKLKSEIQQIKTQLNQEQQFKEFYTFTYDLGRLENQKNVGLDMAIELWSVVMGPKYKDLQTWFEFLKSKHNLAISKDTWALFYDFVKIANDDINKYDSDGAWPVLLDDFVDYLKKK</sequence>
<dbReference type="Gene3D" id="1.10.8.10">
    <property type="entry name" value="DNA helicase RuvA subunit, C-terminal domain"/>
    <property type="match status" value="1"/>
</dbReference>
<dbReference type="GO" id="GO:0031624">
    <property type="term" value="F:ubiquitin conjugating enzyme binding"/>
    <property type="evidence" value="ECO:0007669"/>
    <property type="project" value="TreeGrafter"/>
</dbReference>
<dbReference type="PANTHER" id="PTHR12281:SF31">
    <property type="entry name" value="DCN1-LIKE PROTEIN 3"/>
    <property type="match status" value="1"/>
</dbReference>
<dbReference type="OMA" id="LWCKFLQ"/>
<comment type="caution">
    <text evidence="4">The sequence shown here is derived from an EMBL/GenBank/DDBJ whole genome shotgun (WGS) entry which is preliminary data.</text>
</comment>
<comment type="function">
    <text evidence="2">Neddylation of cullins play an essential role in the regulation of SCF-type complexes activity.</text>
</comment>
<dbReference type="FunCoup" id="A0A151ZSA2">
    <property type="interactions" value="62"/>
</dbReference>
<dbReference type="Gene3D" id="1.10.238.10">
    <property type="entry name" value="EF-hand"/>
    <property type="match status" value="1"/>
</dbReference>
<dbReference type="FunFam" id="1.10.238.200:FF:000003">
    <property type="entry name" value="DCN1-like protein 3"/>
    <property type="match status" value="1"/>
</dbReference>
<gene>
    <name evidence="4" type="ORF">DLAC_04164</name>
</gene>
<dbReference type="GO" id="GO:0097602">
    <property type="term" value="F:cullin family protein binding"/>
    <property type="evidence" value="ECO:0007669"/>
    <property type="project" value="TreeGrafter"/>
</dbReference>
<dbReference type="InterPro" id="IPR042460">
    <property type="entry name" value="DCN1-like_PONY"/>
</dbReference>
<dbReference type="AlphaFoldDB" id="A0A151ZSA2"/>
<dbReference type="Proteomes" id="UP000076078">
    <property type="component" value="Unassembled WGS sequence"/>
</dbReference>
<evidence type="ECO:0000256" key="2">
    <source>
        <dbReference type="RuleBase" id="RU410713"/>
    </source>
</evidence>
<dbReference type="OrthoDB" id="286637at2759"/>
<dbReference type="PANTHER" id="PTHR12281">
    <property type="entry name" value="RP42 RELATED"/>
    <property type="match status" value="1"/>
</dbReference>
<evidence type="ECO:0000259" key="3">
    <source>
        <dbReference type="PROSITE" id="PS51229"/>
    </source>
</evidence>
<organism evidence="4 5">
    <name type="scientific">Tieghemostelium lacteum</name>
    <name type="common">Slime mold</name>
    <name type="synonym">Dictyostelium lacteum</name>
    <dbReference type="NCBI Taxonomy" id="361077"/>
    <lineage>
        <taxon>Eukaryota</taxon>
        <taxon>Amoebozoa</taxon>
        <taxon>Evosea</taxon>
        <taxon>Eumycetozoa</taxon>
        <taxon>Dictyostelia</taxon>
        <taxon>Dictyosteliales</taxon>
        <taxon>Raperosteliaceae</taxon>
        <taxon>Tieghemostelium</taxon>
    </lineage>
</organism>
<dbReference type="EMBL" id="LODT01000021">
    <property type="protein sequence ID" value="KYQ96857.1"/>
    <property type="molecule type" value="Genomic_DNA"/>
</dbReference>
<proteinExistence type="predicted"/>
<feature type="domain" description="DCUN1" evidence="3">
    <location>
        <begin position="56"/>
        <end position="241"/>
    </location>
</feature>
<dbReference type="CDD" id="cd14350">
    <property type="entry name" value="UBA_DCNL"/>
    <property type="match status" value="1"/>
</dbReference>
<dbReference type="GO" id="GO:0032182">
    <property type="term" value="F:ubiquitin-like protein binding"/>
    <property type="evidence" value="ECO:0007669"/>
    <property type="project" value="TreeGrafter"/>
</dbReference>
<keyword evidence="5" id="KW-1185">Reference proteome</keyword>
<dbReference type="Gene3D" id="1.10.238.200">
    <property type="entry name" value="Cullin, PONY binding domain"/>
    <property type="match status" value="1"/>
</dbReference>
<evidence type="ECO:0000313" key="4">
    <source>
        <dbReference type="EMBL" id="KYQ96857.1"/>
    </source>
</evidence>
<dbReference type="PROSITE" id="PS51229">
    <property type="entry name" value="DCUN1"/>
    <property type="match status" value="1"/>
</dbReference>
<dbReference type="STRING" id="361077.A0A151ZSA2"/>
<dbReference type="InterPro" id="IPR009060">
    <property type="entry name" value="UBA-like_sf"/>
</dbReference>
<dbReference type="GO" id="GO:0005886">
    <property type="term" value="C:plasma membrane"/>
    <property type="evidence" value="ECO:0007669"/>
    <property type="project" value="UniProtKB-ARBA"/>
</dbReference>